<keyword evidence="4" id="KW-1185">Reference proteome</keyword>
<dbReference type="SUPFAM" id="SSF141086">
    <property type="entry name" value="Agglutinin HPA-like"/>
    <property type="match status" value="2"/>
</dbReference>
<feature type="coiled-coil region" evidence="1">
    <location>
        <begin position="162"/>
        <end position="189"/>
    </location>
</feature>
<dbReference type="GO" id="GO:0005737">
    <property type="term" value="C:cytoplasm"/>
    <property type="evidence" value="ECO:0007669"/>
    <property type="project" value="TreeGrafter"/>
</dbReference>
<dbReference type="GO" id="GO:0004029">
    <property type="term" value="F:aldehyde dehydrogenase (NAD+) activity"/>
    <property type="evidence" value="ECO:0007669"/>
    <property type="project" value="TreeGrafter"/>
</dbReference>
<dbReference type="Proteomes" id="UP000554235">
    <property type="component" value="Unassembled WGS sequence"/>
</dbReference>
<evidence type="ECO:0000259" key="2">
    <source>
        <dbReference type="Pfam" id="PF09458"/>
    </source>
</evidence>
<dbReference type="GO" id="GO:0030246">
    <property type="term" value="F:carbohydrate binding"/>
    <property type="evidence" value="ECO:0007669"/>
    <property type="project" value="InterPro"/>
</dbReference>
<dbReference type="PANTHER" id="PTHR48079:SF6">
    <property type="entry name" value="NAD(P)-BINDING DOMAIN-CONTAINING PROTEIN-RELATED"/>
    <property type="match status" value="1"/>
</dbReference>
<dbReference type="EMBL" id="JAADYS010002075">
    <property type="protein sequence ID" value="KAF4459834.1"/>
    <property type="molecule type" value="Genomic_DNA"/>
</dbReference>
<dbReference type="Pfam" id="PF09458">
    <property type="entry name" value="H_lectin"/>
    <property type="match status" value="2"/>
</dbReference>
<feature type="domain" description="H-type lectin" evidence="2">
    <location>
        <begin position="613"/>
        <end position="680"/>
    </location>
</feature>
<dbReference type="SUPFAM" id="SSF51735">
    <property type="entry name" value="NAD(P)-binding Rossmann-fold domains"/>
    <property type="match status" value="1"/>
</dbReference>
<dbReference type="InterPro" id="IPR037221">
    <property type="entry name" value="H-type_lectin_dom_sf"/>
</dbReference>
<dbReference type="InterPro" id="IPR019019">
    <property type="entry name" value="H-type_lectin_domain"/>
</dbReference>
<dbReference type="Gene3D" id="2.60.40.2080">
    <property type="match status" value="2"/>
</dbReference>
<dbReference type="InterPro" id="IPR036291">
    <property type="entry name" value="NAD(P)-bd_dom_sf"/>
</dbReference>
<organism evidence="3 4">
    <name type="scientific">Fusarium albosuccineum</name>
    <dbReference type="NCBI Taxonomy" id="1237068"/>
    <lineage>
        <taxon>Eukaryota</taxon>
        <taxon>Fungi</taxon>
        <taxon>Dikarya</taxon>
        <taxon>Ascomycota</taxon>
        <taxon>Pezizomycotina</taxon>
        <taxon>Sordariomycetes</taxon>
        <taxon>Hypocreomycetidae</taxon>
        <taxon>Hypocreales</taxon>
        <taxon>Nectriaceae</taxon>
        <taxon>Fusarium</taxon>
        <taxon>Fusarium decemcellulare species complex</taxon>
    </lineage>
</organism>
<gene>
    <name evidence="3" type="ORF">FALBO_13403</name>
</gene>
<dbReference type="GO" id="GO:0007155">
    <property type="term" value="P:cell adhesion"/>
    <property type="evidence" value="ECO:0007669"/>
    <property type="project" value="InterPro"/>
</dbReference>
<dbReference type="OrthoDB" id="291007at2759"/>
<dbReference type="InterPro" id="IPR051783">
    <property type="entry name" value="NAD(P)-dependent_oxidoreduct"/>
</dbReference>
<dbReference type="AlphaFoldDB" id="A0A8H4L257"/>
<evidence type="ECO:0000313" key="3">
    <source>
        <dbReference type="EMBL" id="KAF4459834.1"/>
    </source>
</evidence>
<accession>A0A8H4L257</accession>
<dbReference type="PANTHER" id="PTHR48079">
    <property type="entry name" value="PROTEIN YEEZ"/>
    <property type="match status" value="1"/>
</dbReference>
<dbReference type="Gene3D" id="3.40.50.720">
    <property type="entry name" value="NAD(P)-binding Rossmann-like Domain"/>
    <property type="match status" value="2"/>
</dbReference>
<feature type="domain" description="H-type lectin" evidence="2">
    <location>
        <begin position="520"/>
        <end position="585"/>
    </location>
</feature>
<sequence length="983" mass="109832">MERVKASLEHALQEGLKTDKTNLDVVTGQSDAAGKIGSRTYLWVPIERNLWGDERDPFSGLLSGLKNAAADTTNSVDKAWKACSDALPAVQRLEKACSAALKAGEPLGPSFADTLRPDWNIQHAAQTALEKARTGSKSSITTLLAHLAERNQNMFQDFWAHARDLEDAFDKVSRERHLLENEYERLRWDAKGDLTFGGSKEWAQLILYVLRQFVWSEGKGICHPDYNSTNFYKATNQVADLHMKSARLLNVKVKDNEVIWANTVYMGDLETDRFREINWIVWIPDKYFPEYRKFCQAWYRMQATLNALSRLDGPWAKEKRDGDAVRATVFFRERLNASLDNLEDLAESVKAFDTVILGPVVTAGKALACDLQDLFANIFYGDHDDQKESLAELVASVNQWIGDFKAAEMIYQTATSTIPIRNRIGIVDTTGHSLISQASVNRHQAIIGLCRIELACKNTFSVFARQDERTEMIKVDAYDGCPSKPLSAQALMMEIPSSRASECGRVDIDQQPVSNKSWSFPIRFINKYTSPPKVVCWMEGFEIVPWANIRINSEAENITAEGFTLRLWTWHDTDLRRFNVSWFAHTADHPHIVSGRHGFTKRGLHSDDWVQATRVAFPKGKFPKRRPQVFAAIHLLDLNNGFNARCRVVATDVTQTGMKIGADCWLDTDCYGAGFTYLAFDEDFYNTGASGYTGGSVLNTLVTAHPEYDITVLLREPSAAFSITYPGVRVLKGDFDSSKLLKEAASKASIVVHHGNSDHEPAVKALIAGLLERASASLPAFYIHLGGSAIISQWDNLGELHPKIWSDIDDVDAIWSFPVESIHRNTELLIQEAWSKHGDKLKTAIVCPPNIHGRGTGPIRIDSFYVPSLYAESLKLGATFYLGSGSNIYSRVHIEDVAQVFLRLVEAAADGGQGAEWGRQVCIRPLSLVFASNSYERALTPGAGQGYYFTPSEEVSQFDIAVAAGKTLKSRVNFQLRCRDRCQ</sequence>
<comment type="caution">
    <text evidence="3">The sequence shown here is derived from an EMBL/GenBank/DDBJ whole genome shotgun (WGS) entry which is preliminary data.</text>
</comment>
<keyword evidence="1" id="KW-0175">Coiled coil</keyword>
<reference evidence="3 4" key="1">
    <citation type="submission" date="2020-01" db="EMBL/GenBank/DDBJ databases">
        <title>Identification and distribution of gene clusters putatively required for synthesis of sphingolipid metabolism inhibitors in phylogenetically diverse species of the filamentous fungus Fusarium.</title>
        <authorList>
            <person name="Kim H.-S."/>
            <person name="Busman M."/>
            <person name="Brown D.W."/>
            <person name="Divon H."/>
            <person name="Uhlig S."/>
            <person name="Proctor R.H."/>
        </authorList>
    </citation>
    <scope>NUCLEOTIDE SEQUENCE [LARGE SCALE GENOMIC DNA]</scope>
    <source>
        <strain evidence="3 4">NRRL 20459</strain>
    </source>
</reference>
<evidence type="ECO:0000256" key="1">
    <source>
        <dbReference type="SAM" id="Coils"/>
    </source>
</evidence>
<proteinExistence type="predicted"/>
<protein>
    <submittedName>
        <fullName evidence="3">Nucleoside-diphosphate-sugar epimerase</fullName>
    </submittedName>
</protein>
<evidence type="ECO:0000313" key="4">
    <source>
        <dbReference type="Proteomes" id="UP000554235"/>
    </source>
</evidence>
<name>A0A8H4L257_9HYPO</name>